<dbReference type="PANTHER" id="PTHR24346:SF30">
    <property type="entry name" value="MATERNAL EMBRYONIC LEUCINE ZIPPER KINASE"/>
    <property type="match status" value="1"/>
</dbReference>
<dbReference type="Pfam" id="PF00069">
    <property type="entry name" value="Pkinase"/>
    <property type="match status" value="1"/>
</dbReference>
<dbReference type="AlphaFoldDB" id="A0A0K8J251"/>
<dbReference type="OrthoDB" id="9788659at2"/>
<dbReference type="Gene3D" id="1.10.510.10">
    <property type="entry name" value="Transferase(Phosphotransferase) domain 1"/>
    <property type="match status" value="1"/>
</dbReference>
<dbReference type="InterPro" id="IPR011009">
    <property type="entry name" value="Kinase-like_dom_sf"/>
</dbReference>
<gene>
    <name evidence="5" type="ORF">SD1D_0162</name>
</gene>
<dbReference type="PROSITE" id="PS50011">
    <property type="entry name" value="PROTEIN_KINASE_DOM"/>
    <property type="match status" value="1"/>
</dbReference>
<dbReference type="GO" id="GO:0004674">
    <property type="term" value="F:protein serine/threonine kinase activity"/>
    <property type="evidence" value="ECO:0007669"/>
    <property type="project" value="TreeGrafter"/>
</dbReference>
<accession>A0A0K8J251</accession>
<keyword evidence="2 3" id="KW-0067">ATP-binding</keyword>
<keyword evidence="6" id="KW-1185">Reference proteome</keyword>
<evidence type="ECO:0000256" key="3">
    <source>
        <dbReference type="PROSITE-ProRule" id="PRU10141"/>
    </source>
</evidence>
<dbReference type="KEGG" id="hsd:SD1D_0162"/>
<dbReference type="EMBL" id="LN879430">
    <property type="protein sequence ID" value="CUH91716.1"/>
    <property type="molecule type" value="Genomic_DNA"/>
</dbReference>
<keyword evidence="1 3" id="KW-0547">Nucleotide-binding</keyword>
<dbReference type="PROSITE" id="PS00108">
    <property type="entry name" value="PROTEIN_KINASE_ST"/>
    <property type="match status" value="1"/>
</dbReference>
<evidence type="ECO:0000256" key="2">
    <source>
        <dbReference type="ARBA" id="ARBA00022840"/>
    </source>
</evidence>
<dbReference type="InterPro" id="IPR000719">
    <property type="entry name" value="Prot_kinase_dom"/>
</dbReference>
<sequence>MQEEIWFGKYRIQKLLGQGGTAKVYLAEHIKLNSFRAIKYISKHHPLYKLQLKEAQILKDLKHSCIPIIYDIEEDEEGSYIIEQYLEGVTLKDYVMERNTLSEDMIICFALQLCDLIHYLHSVKRPVLYLDLKPENIMVTGKTLMLIDFGSAIYRDEIKSKTKFYGTIGYAAPELYNNHPVDEKSDIYGIGMLLYFMVTGKLSYKSREDIKHIDYISNCSKKLKHIISRCLRYNSSQRYTCVSQLQKHLSAIMNNKNYKVMKGSSIEIGIAGSQPRIGTTHLSFSLCTYLIQKNISCLYIEYNKSRCLWKIQKRYFNLKKNKGVVKINSIPMVNMDYAQVMDLSKYNIIVKDYGSLDSDNKEEYLKSQVKILLLGAKDWELGFSEEALKLITEYKDIIFLFNYVDTRQFGQAQKSMIFRNCLRIPYEPNPFAKFKDKVSHDFFKELADLCFEGVIS</sequence>
<dbReference type="PROSITE" id="PS00107">
    <property type="entry name" value="PROTEIN_KINASE_ATP"/>
    <property type="match status" value="1"/>
</dbReference>
<dbReference type="GO" id="GO:0005524">
    <property type="term" value="F:ATP binding"/>
    <property type="evidence" value="ECO:0007669"/>
    <property type="project" value="UniProtKB-UniRule"/>
</dbReference>
<evidence type="ECO:0000259" key="4">
    <source>
        <dbReference type="PROSITE" id="PS50011"/>
    </source>
</evidence>
<name>A0A0K8J251_9FIRM</name>
<dbReference type="PANTHER" id="PTHR24346">
    <property type="entry name" value="MAP/MICROTUBULE AFFINITY-REGULATING KINASE"/>
    <property type="match status" value="1"/>
</dbReference>
<feature type="binding site" evidence="3">
    <location>
        <position position="39"/>
    </location>
    <ligand>
        <name>ATP</name>
        <dbReference type="ChEBI" id="CHEBI:30616"/>
    </ligand>
</feature>
<evidence type="ECO:0000256" key="1">
    <source>
        <dbReference type="ARBA" id="ARBA00022741"/>
    </source>
</evidence>
<dbReference type="CDD" id="cd14014">
    <property type="entry name" value="STKc_PknB_like"/>
    <property type="match status" value="1"/>
</dbReference>
<dbReference type="SUPFAM" id="SSF56112">
    <property type="entry name" value="Protein kinase-like (PK-like)"/>
    <property type="match status" value="1"/>
</dbReference>
<dbReference type="InterPro" id="IPR008271">
    <property type="entry name" value="Ser/Thr_kinase_AS"/>
</dbReference>
<protein>
    <recommendedName>
        <fullName evidence="4">Protein kinase domain-containing protein</fullName>
    </recommendedName>
</protein>
<evidence type="ECO:0000313" key="5">
    <source>
        <dbReference type="EMBL" id="CUH91716.1"/>
    </source>
</evidence>
<organism evidence="5 6">
    <name type="scientific">Herbinix luporum</name>
    <dbReference type="NCBI Taxonomy" id="1679721"/>
    <lineage>
        <taxon>Bacteria</taxon>
        <taxon>Bacillati</taxon>
        <taxon>Bacillota</taxon>
        <taxon>Clostridia</taxon>
        <taxon>Lachnospirales</taxon>
        <taxon>Lachnospiraceae</taxon>
        <taxon>Herbinix</taxon>
    </lineage>
</organism>
<evidence type="ECO:0000313" key="6">
    <source>
        <dbReference type="Proteomes" id="UP000196053"/>
    </source>
</evidence>
<dbReference type="InterPro" id="IPR017441">
    <property type="entry name" value="Protein_kinase_ATP_BS"/>
</dbReference>
<proteinExistence type="predicted"/>
<dbReference type="Proteomes" id="UP000196053">
    <property type="component" value="Chromosome I"/>
</dbReference>
<feature type="domain" description="Protein kinase" evidence="4">
    <location>
        <begin position="10"/>
        <end position="251"/>
    </location>
</feature>
<dbReference type="GO" id="GO:0035556">
    <property type="term" value="P:intracellular signal transduction"/>
    <property type="evidence" value="ECO:0007669"/>
    <property type="project" value="TreeGrafter"/>
</dbReference>
<dbReference type="RefSeq" id="WP_058257163.1">
    <property type="nucleotide sequence ID" value="NZ_DUPS01000051.1"/>
</dbReference>
<dbReference type="SMART" id="SM00220">
    <property type="entry name" value="S_TKc"/>
    <property type="match status" value="1"/>
</dbReference>
<dbReference type="GO" id="GO:0005737">
    <property type="term" value="C:cytoplasm"/>
    <property type="evidence" value="ECO:0007669"/>
    <property type="project" value="TreeGrafter"/>
</dbReference>
<reference evidence="6" key="1">
    <citation type="submission" date="2015-09" db="EMBL/GenBank/DDBJ databases">
        <authorList>
            <person name="Wibberg D."/>
        </authorList>
    </citation>
    <scope>NUCLEOTIDE SEQUENCE [LARGE SCALE GENOMIC DNA]</scope>
    <source>
        <strain evidence="6">SD1D</strain>
    </source>
</reference>